<feature type="transmembrane region" description="Helical" evidence="2">
    <location>
        <begin position="184"/>
        <end position="210"/>
    </location>
</feature>
<protein>
    <submittedName>
        <fullName evidence="3">Uncharacterized protein</fullName>
    </submittedName>
</protein>
<keyword evidence="4" id="KW-1185">Reference proteome</keyword>
<evidence type="ECO:0000313" key="3">
    <source>
        <dbReference type="EMBL" id="KAK7104199.1"/>
    </source>
</evidence>
<reference evidence="3 4" key="1">
    <citation type="submission" date="2024-02" db="EMBL/GenBank/DDBJ databases">
        <title>Chromosome-scale genome assembly of the rough periwinkle Littorina saxatilis.</title>
        <authorList>
            <person name="De Jode A."/>
            <person name="Faria R."/>
            <person name="Formenti G."/>
            <person name="Sims Y."/>
            <person name="Smith T.P."/>
            <person name="Tracey A."/>
            <person name="Wood J.M.D."/>
            <person name="Zagrodzka Z.B."/>
            <person name="Johannesson K."/>
            <person name="Butlin R.K."/>
            <person name="Leder E.H."/>
        </authorList>
    </citation>
    <scope>NUCLEOTIDE SEQUENCE [LARGE SCALE GENOMIC DNA]</scope>
    <source>
        <strain evidence="3">Snail1</strain>
        <tissue evidence="3">Muscle</tissue>
    </source>
</reference>
<gene>
    <name evidence="3" type="ORF">V1264_018956</name>
</gene>
<dbReference type="Proteomes" id="UP001374579">
    <property type="component" value="Unassembled WGS sequence"/>
</dbReference>
<keyword evidence="2" id="KW-1133">Transmembrane helix</keyword>
<dbReference type="EMBL" id="JBAMIC010000008">
    <property type="protein sequence ID" value="KAK7104199.1"/>
    <property type="molecule type" value="Genomic_DNA"/>
</dbReference>
<evidence type="ECO:0000256" key="1">
    <source>
        <dbReference type="SAM" id="MobiDB-lite"/>
    </source>
</evidence>
<evidence type="ECO:0000313" key="4">
    <source>
        <dbReference type="Proteomes" id="UP001374579"/>
    </source>
</evidence>
<name>A0AAN9BG96_9CAEN</name>
<accession>A0AAN9BG96</accession>
<evidence type="ECO:0000256" key="2">
    <source>
        <dbReference type="SAM" id="Phobius"/>
    </source>
</evidence>
<proteinExistence type="predicted"/>
<dbReference type="AlphaFoldDB" id="A0AAN9BG96"/>
<feature type="region of interest" description="Disordered" evidence="1">
    <location>
        <begin position="216"/>
        <end position="246"/>
    </location>
</feature>
<organism evidence="3 4">
    <name type="scientific">Littorina saxatilis</name>
    <dbReference type="NCBI Taxonomy" id="31220"/>
    <lineage>
        <taxon>Eukaryota</taxon>
        <taxon>Metazoa</taxon>
        <taxon>Spiralia</taxon>
        <taxon>Lophotrochozoa</taxon>
        <taxon>Mollusca</taxon>
        <taxon>Gastropoda</taxon>
        <taxon>Caenogastropoda</taxon>
        <taxon>Littorinimorpha</taxon>
        <taxon>Littorinoidea</taxon>
        <taxon>Littorinidae</taxon>
        <taxon>Littorina</taxon>
    </lineage>
</organism>
<feature type="region of interest" description="Disordered" evidence="1">
    <location>
        <begin position="100"/>
        <end position="120"/>
    </location>
</feature>
<comment type="caution">
    <text evidence="3">The sequence shown here is derived from an EMBL/GenBank/DDBJ whole genome shotgun (WGS) entry which is preliminary data.</text>
</comment>
<keyword evidence="2" id="KW-0472">Membrane</keyword>
<sequence length="246" mass="26249">MTAPSVYNSLGAAVVLVVLGVTEITSPLLLAPPAVDAFAFNVYLLRVTCCATSPPVLHAAVCRVVDAAESITLRDDCCSVIAYSARGRFGGHCLTPRVKAKRSSSRDQPGSAERRQQEAAHLPTKMGVKRLFEVAGVQVCYNCVLYLLPVIHRTEAIAITTTGTNTDSKSSEADEDKADMLKGLAAGFGFFFGLLILVCLVWCLCCANCCNSNDNPKEKRLKSKVSPSPPRSANIRTRPAATTSSP</sequence>
<keyword evidence="2" id="KW-0812">Transmembrane</keyword>